<dbReference type="PROSITE" id="PS00118">
    <property type="entry name" value="PA2_HIS"/>
    <property type="match status" value="1"/>
</dbReference>
<protein>
    <recommendedName>
        <fullName evidence="5">Phospholipase A2 domain-containing protein</fullName>
    </recommendedName>
</protein>
<dbReference type="EMBL" id="NPEZ01000010">
    <property type="protein sequence ID" value="OZT76214.1"/>
    <property type="molecule type" value="Genomic_DNA"/>
</dbReference>
<evidence type="ECO:0000313" key="3">
    <source>
        <dbReference type="EMBL" id="OZT76214.1"/>
    </source>
</evidence>
<evidence type="ECO:0000313" key="4">
    <source>
        <dbReference type="Proteomes" id="UP000216682"/>
    </source>
</evidence>
<comment type="subcellular location">
    <subcellularLocation>
        <location evidence="1">Secreted</location>
    </subcellularLocation>
</comment>
<keyword evidence="2" id="KW-0964">Secreted</keyword>
<dbReference type="GO" id="GO:0005576">
    <property type="term" value="C:extracellular region"/>
    <property type="evidence" value="ECO:0007669"/>
    <property type="project" value="UniProtKB-SubCell"/>
</dbReference>
<dbReference type="GO" id="GO:0004623">
    <property type="term" value="F:phospholipase A2 activity"/>
    <property type="evidence" value="ECO:0007669"/>
    <property type="project" value="InterPro"/>
</dbReference>
<dbReference type="SUPFAM" id="SSF48619">
    <property type="entry name" value="Phospholipase A2, PLA2"/>
    <property type="match status" value="1"/>
</dbReference>
<evidence type="ECO:0008006" key="5">
    <source>
        <dbReference type="Google" id="ProtNLM"/>
    </source>
</evidence>
<dbReference type="GO" id="GO:0006644">
    <property type="term" value="P:phospholipid metabolic process"/>
    <property type="evidence" value="ECO:0007669"/>
    <property type="project" value="InterPro"/>
</dbReference>
<evidence type="ECO:0000256" key="1">
    <source>
        <dbReference type="ARBA" id="ARBA00004613"/>
    </source>
</evidence>
<dbReference type="GO" id="GO:0050482">
    <property type="term" value="P:arachidonate secretion"/>
    <property type="evidence" value="ECO:0007669"/>
    <property type="project" value="InterPro"/>
</dbReference>
<reference evidence="3 4" key="1">
    <citation type="submission" date="2017-07" db="EMBL/GenBank/DDBJ databases">
        <title>Shotgun whole genome sequences of three halophilic bacterial isolates.</title>
        <authorList>
            <person name="Pozzo T."/>
            <person name="Higdon S.M."/>
            <person name="Quillaguaman J."/>
        </authorList>
    </citation>
    <scope>NUCLEOTIDE SEQUENCE [LARGE SCALE GENOMIC DNA]</scope>
    <source>
        <strain evidence="3 4">BU-1</strain>
    </source>
</reference>
<proteinExistence type="predicted"/>
<dbReference type="Gene3D" id="1.20.90.10">
    <property type="entry name" value="Phospholipase A2 domain"/>
    <property type="match status" value="1"/>
</dbReference>
<comment type="caution">
    <text evidence="3">The sequence shown here is derived from an EMBL/GenBank/DDBJ whole genome shotgun (WGS) entry which is preliminary data.</text>
</comment>
<dbReference type="AlphaFoldDB" id="A0A265E3P2"/>
<evidence type="ECO:0000256" key="2">
    <source>
        <dbReference type="ARBA" id="ARBA00022525"/>
    </source>
</evidence>
<accession>A0A265E3P2</accession>
<sequence length="221" mass="24742">MAKLNVLEPKTVEELLDSYQKRNNITTNNLVKTLANHIGSYSLKNREGYKAQVNGKEVKFVILTNDDKSMKVIYSNNGGKENLLGSAISYNGEKEILHGYQIIDGKVQKINEFEINEEFLNRFNQIQNNKEIPEASEGPTIQALCLHGNWCGPGCSGPEAPITSVDTCCQAHDNCYADRGYFACSCDIELQRCLNPYVLQGSEWAITISLWFQNQPCNPLA</sequence>
<name>A0A265E3P2_9STAP</name>
<dbReference type="InterPro" id="IPR033113">
    <property type="entry name" value="PLA2_histidine"/>
</dbReference>
<organism evidence="3 4">
    <name type="scientific">Salinicoccus roseus</name>
    <dbReference type="NCBI Taxonomy" id="45670"/>
    <lineage>
        <taxon>Bacteria</taxon>
        <taxon>Bacillati</taxon>
        <taxon>Bacillota</taxon>
        <taxon>Bacilli</taxon>
        <taxon>Bacillales</taxon>
        <taxon>Staphylococcaceae</taxon>
        <taxon>Salinicoccus</taxon>
    </lineage>
</organism>
<dbReference type="RefSeq" id="WP_094907370.1">
    <property type="nucleotide sequence ID" value="NZ_NPEZ01000010.1"/>
</dbReference>
<dbReference type="InterPro" id="IPR036444">
    <property type="entry name" value="PLipase_A2_dom_sf"/>
</dbReference>
<dbReference type="Proteomes" id="UP000216682">
    <property type="component" value="Unassembled WGS sequence"/>
</dbReference>
<gene>
    <name evidence="3" type="ORF">CFN03_12840</name>
</gene>